<proteinExistence type="predicted"/>
<comment type="caution">
    <text evidence="1">The sequence shown here is derived from an EMBL/GenBank/DDBJ whole genome shotgun (WGS) entry which is preliminary data.</text>
</comment>
<accession>A0A8T0EIV7</accession>
<organism evidence="1 2">
    <name type="scientific">Argiope bruennichi</name>
    <name type="common">Wasp spider</name>
    <name type="synonym">Aranea bruennichi</name>
    <dbReference type="NCBI Taxonomy" id="94029"/>
    <lineage>
        <taxon>Eukaryota</taxon>
        <taxon>Metazoa</taxon>
        <taxon>Ecdysozoa</taxon>
        <taxon>Arthropoda</taxon>
        <taxon>Chelicerata</taxon>
        <taxon>Arachnida</taxon>
        <taxon>Araneae</taxon>
        <taxon>Araneomorphae</taxon>
        <taxon>Entelegynae</taxon>
        <taxon>Araneoidea</taxon>
        <taxon>Araneidae</taxon>
        <taxon>Argiope</taxon>
    </lineage>
</organism>
<dbReference type="AlphaFoldDB" id="A0A8T0EIV7"/>
<sequence length="92" mass="10154">MAICFVEHAGTEDGFIDGAELVYKASSSSGDNEWGICFVVLAGTDDGFIDGAELVYRASSSSGDNCGRMSHQCVTKRFRFLHRQRHFKRFGP</sequence>
<reference evidence="1" key="2">
    <citation type="submission" date="2020-06" db="EMBL/GenBank/DDBJ databases">
        <authorList>
            <person name="Sheffer M."/>
        </authorList>
    </citation>
    <scope>NUCLEOTIDE SEQUENCE</scope>
</reference>
<evidence type="ECO:0000313" key="2">
    <source>
        <dbReference type="Proteomes" id="UP000807504"/>
    </source>
</evidence>
<keyword evidence="2" id="KW-1185">Reference proteome</keyword>
<dbReference type="EMBL" id="JABXBU010002228">
    <property type="protein sequence ID" value="KAF8771574.1"/>
    <property type="molecule type" value="Genomic_DNA"/>
</dbReference>
<name>A0A8T0EIV7_ARGBR</name>
<evidence type="ECO:0000313" key="1">
    <source>
        <dbReference type="EMBL" id="KAF8771574.1"/>
    </source>
</evidence>
<dbReference type="Proteomes" id="UP000807504">
    <property type="component" value="Unassembled WGS sequence"/>
</dbReference>
<reference evidence="1" key="1">
    <citation type="journal article" date="2020" name="bioRxiv">
        <title>Chromosome-level reference genome of the European wasp spider Argiope bruennichi: a resource for studies on range expansion and evolutionary adaptation.</title>
        <authorList>
            <person name="Sheffer M.M."/>
            <person name="Hoppe A."/>
            <person name="Krehenwinkel H."/>
            <person name="Uhl G."/>
            <person name="Kuss A.W."/>
            <person name="Jensen L."/>
            <person name="Jensen C."/>
            <person name="Gillespie R.G."/>
            <person name="Hoff K.J."/>
            <person name="Prost S."/>
        </authorList>
    </citation>
    <scope>NUCLEOTIDE SEQUENCE</scope>
</reference>
<protein>
    <submittedName>
        <fullName evidence="1">Uncharacterized protein</fullName>
    </submittedName>
</protein>
<gene>
    <name evidence="1" type="ORF">HNY73_018974</name>
</gene>